<proteinExistence type="predicted"/>
<dbReference type="AlphaFoldDB" id="A0AAN9KYV6"/>
<reference evidence="2 3" key="1">
    <citation type="submission" date="2024-01" db="EMBL/GenBank/DDBJ databases">
        <title>The genomes of 5 underutilized Papilionoideae crops provide insights into root nodulation and disease resistanc.</title>
        <authorList>
            <person name="Jiang F."/>
        </authorList>
    </citation>
    <scope>NUCLEOTIDE SEQUENCE [LARGE SCALE GENOMIC DNA]</scope>
    <source>
        <strain evidence="2">LVBAO_FW01</strain>
        <tissue evidence="2">Leaves</tissue>
    </source>
</reference>
<name>A0AAN9KYV6_CANGL</name>
<accession>A0AAN9KYV6</accession>
<feature type="signal peptide" evidence="1">
    <location>
        <begin position="1"/>
        <end position="23"/>
    </location>
</feature>
<comment type="caution">
    <text evidence="2">The sequence shown here is derived from an EMBL/GenBank/DDBJ whole genome shotgun (WGS) entry which is preliminary data.</text>
</comment>
<feature type="chain" id="PRO_5042848821" description="Secreted protein" evidence="1">
    <location>
        <begin position="24"/>
        <end position="69"/>
    </location>
</feature>
<evidence type="ECO:0000313" key="3">
    <source>
        <dbReference type="Proteomes" id="UP001367508"/>
    </source>
</evidence>
<sequence length="69" mass="7828">MQIFVICKLSLSVIVLRHNTTNADTESQKSFPPHKPVGRACKDERALGKIEELRILCFCCFFPAYQPTS</sequence>
<evidence type="ECO:0008006" key="4">
    <source>
        <dbReference type="Google" id="ProtNLM"/>
    </source>
</evidence>
<dbReference type="Proteomes" id="UP001367508">
    <property type="component" value="Unassembled WGS sequence"/>
</dbReference>
<dbReference type="EMBL" id="JAYMYQ010000006">
    <property type="protein sequence ID" value="KAK7324967.1"/>
    <property type="molecule type" value="Genomic_DNA"/>
</dbReference>
<organism evidence="2 3">
    <name type="scientific">Canavalia gladiata</name>
    <name type="common">Sword bean</name>
    <name type="synonym">Dolichos gladiatus</name>
    <dbReference type="NCBI Taxonomy" id="3824"/>
    <lineage>
        <taxon>Eukaryota</taxon>
        <taxon>Viridiplantae</taxon>
        <taxon>Streptophyta</taxon>
        <taxon>Embryophyta</taxon>
        <taxon>Tracheophyta</taxon>
        <taxon>Spermatophyta</taxon>
        <taxon>Magnoliopsida</taxon>
        <taxon>eudicotyledons</taxon>
        <taxon>Gunneridae</taxon>
        <taxon>Pentapetalae</taxon>
        <taxon>rosids</taxon>
        <taxon>fabids</taxon>
        <taxon>Fabales</taxon>
        <taxon>Fabaceae</taxon>
        <taxon>Papilionoideae</taxon>
        <taxon>50 kb inversion clade</taxon>
        <taxon>NPAAA clade</taxon>
        <taxon>indigoferoid/millettioid clade</taxon>
        <taxon>Phaseoleae</taxon>
        <taxon>Canavalia</taxon>
    </lineage>
</organism>
<keyword evidence="1" id="KW-0732">Signal</keyword>
<protein>
    <recommendedName>
        <fullName evidence="4">Secreted protein</fullName>
    </recommendedName>
</protein>
<gene>
    <name evidence="2" type="ORF">VNO77_28961</name>
</gene>
<evidence type="ECO:0000256" key="1">
    <source>
        <dbReference type="SAM" id="SignalP"/>
    </source>
</evidence>
<keyword evidence="3" id="KW-1185">Reference proteome</keyword>
<evidence type="ECO:0000313" key="2">
    <source>
        <dbReference type="EMBL" id="KAK7324967.1"/>
    </source>
</evidence>